<sequence length="63" mass="7164">MKDKSLKVPMGILELPGRVRIPIKEDYSPMQVTFLRKKLYCMQVALFGRKDLSCSGNFGSGRQ</sequence>
<name>A0AA38CL70_TAXCH</name>
<proteinExistence type="predicted"/>
<dbReference type="EMBL" id="JAHRHJ020000010">
    <property type="protein sequence ID" value="KAH9299737.1"/>
    <property type="molecule type" value="Genomic_DNA"/>
</dbReference>
<organism evidence="1 2">
    <name type="scientific">Taxus chinensis</name>
    <name type="common">Chinese yew</name>
    <name type="synonym">Taxus wallichiana var. chinensis</name>
    <dbReference type="NCBI Taxonomy" id="29808"/>
    <lineage>
        <taxon>Eukaryota</taxon>
        <taxon>Viridiplantae</taxon>
        <taxon>Streptophyta</taxon>
        <taxon>Embryophyta</taxon>
        <taxon>Tracheophyta</taxon>
        <taxon>Spermatophyta</taxon>
        <taxon>Pinopsida</taxon>
        <taxon>Pinidae</taxon>
        <taxon>Conifers II</taxon>
        <taxon>Cupressales</taxon>
        <taxon>Taxaceae</taxon>
        <taxon>Taxus</taxon>
    </lineage>
</organism>
<evidence type="ECO:0000313" key="1">
    <source>
        <dbReference type="EMBL" id="KAH9299737.1"/>
    </source>
</evidence>
<protein>
    <submittedName>
        <fullName evidence="1">Uncharacterized protein</fullName>
    </submittedName>
</protein>
<comment type="caution">
    <text evidence="1">The sequence shown here is derived from an EMBL/GenBank/DDBJ whole genome shotgun (WGS) entry which is preliminary data.</text>
</comment>
<reference evidence="1 2" key="1">
    <citation type="journal article" date="2021" name="Nat. Plants">
        <title>The Taxus genome provides insights into paclitaxel biosynthesis.</title>
        <authorList>
            <person name="Xiong X."/>
            <person name="Gou J."/>
            <person name="Liao Q."/>
            <person name="Li Y."/>
            <person name="Zhou Q."/>
            <person name="Bi G."/>
            <person name="Li C."/>
            <person name="Du R."/>
            <person name="Wang X."/>
            <person name="Sun T."/>
            <person name="Guo L."/>
            <person name="Liang H."/>
            <person name="Lu P."/>
            <person name="Wu Y."/>
            <person name="Zhang Z."/>
            <person name="Ro D.K."/>
            <person name="Shang Y."/>
            <person name="Huang S."/>
            <person name="Yan J."/>
        </authorList>
    </citation>
    <scope>NUCLEOTIDE SEQUENCE [LARGE SCALE GENOMIC DNA]</scope>
    <source>
        <strain evidence="1">Ta-2019</strain>
    </source>
</reference>
<dbReference type="Proteomes" id="UP000824469">
    <property type="component" value="Unassembled WGS sequence"/>
</dbReference>
<dbReference type="AlphaFoldDB" id="A0AA38CL70"/>
<evidence type="ECO:0000313" key="2">
    <source>
        <dbReference type="Proteomes" id="UP000824469"/>
    </source>
</evidence>
<keyword evidence="2" id="KW-1185">Reference proteome</keyword>
<gene>
    <name evidence="1" type="ORF">KI387_031419</name>
</gene>
<accession>A0AA38CL70</accession>
<feature type="non-terminal residue" evidence="1">
    <location>
        <position position="63"/>
    </location>
</feature>